<dbReference type="PROSITE" id="PS51720">
    <property type="entry name" value="G_AIG1"/>
    <property type="match status" value="1"/>
</dbReference>
<evidence type="ECO:0000256" key="2">
    <source>
        <dbReference type="ARBA" id="ARBA00022741"/>
    </source>
</evidence>
<keyword evidence="3" id="KW-0342">GTP-binding</keyword>
<dbReference type="PANTHER" id="PTHR10903:SF170">
    <property type="entry name" value="GTPASE IMAP FAMILY MEMBER 7"/>
    <property type="match status" value="1"/>
</dbReference>
<evidence type="ECO:0000259" key="4">
    <source>
        <dbReference type="PROSITE" id="PS51720"/>
    </source>
</evidence>
<dbReference type="InterPro" id="IPR027417">
    <property type="entry name" value="P-loop_NTPase"/>
</dbReference>
<sequence>MTDEKPRSGYFTLVLLGTKGAGKSSTGNTILGREAFKTERCSTSATQDIAVQSGTVDELSVIVYDTPGFCDTNMSEEEMKQLMKKKECDLGPCAFILVLRADRFTEEDRETVEKVEKILEEECLKKTWIIFTRGDELENRNMTIQEFINENEPLNKLMQKYDQRYQVFNNKRRPTKMQVKMLLTKMIQNSLGLKGES</sequence>
<accession>A0ABR3NQ76</accession>
<comment type="similarity">
    <text evidence="1">Belongs to the TRAFAC class TrmE-Era-EngA-EngB-Septin-like GTPase superfamily. AIG1/Toc34/Toc159-like paraseptin GTPase family. IAN subfamily.</text>
</comment>
<dbReference type="Pfam" id="PF04548">
    <property type="entry name" value="AIG1"/>
    <property type="match status" value="1"/>
</dbReference>
<comment type="caution">
    <text evidence="5">The sequence shown here is derived from an EMBL/GenBank/DDBJ whole genome shotgun (WGS) entry which is preliminary data.</text>
</comment>
<dbReference type="Proteomes" id="UP001558613">
    <property type="component" value="Unassembled WGS sequence"/>
</dbReference>
<proteinExistence type="inferred from homology"/>
<reference evidence="5 6" key="1">
    <citation type="submission" date="2023-09" db="EMBL/GenBank/DDBJ databases">
        <authorList>
            <person name="Wang M."/>
        </authorList>
    </citation>
    <scope>NUCLEOTIDE SEQUENCE [LARGE SCALE GENOMIC DNA]</scope>
    <source>
        <strain evidence="5">GT-2023</strain>
        <tissue evidence="5">Liver</tissue>
    </source>
</reference>
<keyword evidence="6" id="KW-1185">Reference proteome</keyword>
<organism evidence="5 6">
    <name type="scientific">Cirrhinus molitorella</name>
    <name type="common">mud carp</name>
    <dbReference type="NCBI Taxonomy" id="172907"/>
    <lineage>
        <taxon>Eukaryota</taxon>
        <taxon>Metazoa</taxon>
        <taxon>Chordata</taxon>
        <taxon>Craniata</taxon>
        <taxon>Vertebrata</taxon>
        <taxon>Euteleostomi</taxon>
        <taxon>Actinopterygii</taxon>
        <taxon>Neopterygii</taxon>
        <taxon>Teleostei</taxon>
        <taxon>Ostariophysi</taxon>
        <taxon>Cypriniformes</taxon>
        <taxon>Cyprinidae</taxon>
        <taxon>Labeoninae</taxon>
        <taxon>Labeonini</taxon>
        <taxon>Cirrhinus</taxon>
    </lineage>
</organism>
<protein>
    <recommendedName>
        <fullName evidence="4">AIG1-type G domain-containing protein</fullName>
    </recommendedName>
</protein>
<evidence type="ECO:0000313" key="5">
    <source>
        <dbReference type="EMBL" id="KAL1279069.1"/>
    </source>
</evidence>
<dbReference type="PANTHER" id="PTHR10903">
    <property type="entry name" value="GTPASE, IMAP FAMILY MEMBER-RELATED"/>
    <property type="match status" value="1"/>
</dbReference>
<feature type="domain" description="AIG1-type G" evidence="4">
    <location>
        <begin position="8"/>
        <end position="197"/>
    </location>
</feature>
<evidence type="ECO:0000256" key="1">
    <source>
        <dbReference type="ARBA" id="ARBA00008535"/>
    </source>
</evidence>
<dbReference type="Gene3D" id="3.40.50.300">
    <property type="entry name" value="P-loop containing nucleotide triphosphate hydrolases"/>
    <property type="match status" value="1"/>
</dbReference>
<dbReference type="SUPFAM" id="SSF52540">
    <property type="entry name" value="P-loop containing nucleoside triphosphate hydrolases"/>
    <property type="match status" value="1"/>
</dbReference>
<keyword evidence="2" id="KW-0547">Nucleotide-binding</keyword>
<dbReference type="EMBL" id="JAYMGO010000003">
    <property type="protein sequence ID" value="KAL1279069.1"/>
    <property type="molecule type" value="Genomic_DNA"/>
</dbReference>
<evidence type="ECO:0000313" key="6">
    <source>
        <dbReference type="Proteomes" id="UP001558613"/>
    </source>
</evidence>
<evidence type="ECO:0000256" key="3">
    <source>
        <dbReference type="ARBA" id="ARBA00023134"/>
    </source>
</evidence>
<name>A0ABR3NQ76_9TELE</name>
<dbReference type="InterPro" id="IPR006703">
    <property type="entry name" value="G_AIG1"/>
</dbReference>
<dbReference type="InterPro" id="IPR045058">
    <property type="entry name" value="GIMA/IAN/Toc"/>
</dbReference>
<gene>
    <name evidence="5" type="ORF">QQF64_025742</name>
</gene>